<protein>
    <submittedName>
        <fullName evidence="6">ATP-grasp domain-containing protein</fullName>
    </submittedName>
</protein>
<organism evidence="6 7">
    <name type="scientific">Desulfuribacillus alkaliarsenatis</name>
    <dbReference type="NCBI Taxonomy" id="766136"/>
    <lineage>
        <taxon>Bacteria</taxon>
        <taxon>Bacillati</taxon>
        <taxon>Bacillota</taxon>
        <taxon>Desulfuribacillia</taxon>
        <taxon>Desulfuribacillales</taxon>
        <taxon>Desulfuribacillaceae</taxon>
        <taxon>Desulfuribacillus</taxon>
    </lineage>
</organism>
<dbReference type="PROSITE" id="PS50975">
    <property type="entry name" value="ATP_GRASP"/>
    <property type="match status" value="1"/>
</dbReference>
<dbReference type="AlphaFoldDB" id="A0A1E5FZN0"/>
<evidence type="ECO:0000256" key="3">
    <source>
        <dbReference type="ARBA" id="ARBA00022840"/>
    </source>
</evidence>
<evidence type="ECO:0000259" key="5">
    <source>
        <dbReference type="PROSITE" id="PS50975"/>
    </source>
</evidence>
<dbReference type="GO" id="GO:0046872">
    <property type="term" value="F:metal ion binding"/>
    <property type="evidence" value="ECO:0007669"/>
    <property type="project" value="InterPro"/>
</dbReference>
<feature type="domain" description="ATP-grasp" evidence="5">
    <location>
        <begin position="89"/>
        <end position="299"/>
    </location>
</feature>
<comment type="caution">
    <text evidence="6">The sequence shown here is derived from an EMBL/GenBank/DDBJ whole genome shotgun (WGS) entry which is preliminary data.</text>
</comment>
<dbReference type="Pfam" id="PF13535">
    <property type="entry name" value="ATP-grasp_4"/>
    <property type="match status" value="1"/>
</dbReference>
<keyword evidence="3 4" id="KW-0067">ATP-binding</keyword>
<accession>A0A1E5FZN0</accession>
<evidence type="ECO:0000313" key="6">
    <source>
        <dbReference type="EMBL" id="OEF95696.1"/>
    </source>
</evidence>
<keyword evidence="1" id="KW-0436">Ligase</keyword>
<name>A0A1E5FZN0_9FIRM</name>
<reference evidence="6 7" key="1">
    <citation type="submission" date="2016-09" db="EMBL/GenBank/DDBJ databases">
        <title>Draft genome sequence for the type strain of Desulfuribacillus alkaliarsenatis AHT28, an obligately anaerobic, sulfidogenic bacterium isolated from Russian soda lake sediments.</title>
        <authorList>
            <person name="Abin C.A."/>
            <person name="Hollibaugh J.T."/>
        </authorList>
    </citation>
    <scope>NUCLEOTIDE SEQUENCE [LARGE SCALE GENOMIC DNA]</scope>
    <source>
        <strain evidence="6 7">AHT28</strain>
    </source>
</reference>
<dbReference type="InterPro" id="IPR052032">
    <property type="entry name" value="ATP-dep_AA_Ligase"/>
</dbReference>
<gene>
    <name evidence="6" type="ORF">BHF68_11355</name>
</gene>
<keyword evidence="2 4" id="KW-0547">Nucleotide-binding</keyword>
<dbReference type="InterPro" id="IPR011761">
    <property type="entry name" value="ATP-grasp"/>
</dbReference>
<dbReference type="GO" id="GO:0016874">
    <property type="term" value="F:ligase activity"/>
    <property type="evidence" value="ECO:0007669"/>
    <property type="project" value="UniProtKB-KW"/>
</dbReference>
<evidence type="ECO:0000313" key="7">
    <source>
        <dbReference type="Proteomes" id="UP000094296"/>
    </source>
</evidence>
<sequence length="391" mass="46105">MIILDKPYVSKFLQDTIKRLNIPVLKNDAVEELKLSEEIPYLTDEQFVEKYKEDSGKLLYCNSENPINWIANNLAFTRLPAIIQQFKDKVQFRKMLEPMYPEFYYKKVRFDELEALDVSEMKFPFIIKPSVGFFSMGVYKVVSRKAWVHVNKQLQIDALAMAYKYPPEVVDANKLIIEENIDGDEFAIDVYYDRNGNPVILNVLEHIFSSGEDVSDRVYITSKNIIEKHYDRLIEFFEQMGQAFSVNNFPMHVEVRIDRHDNILPIEVNPMRFAGWCTTDLAQHAYGINVYEYYFMQKKPDWKHILKDKAGKVYSIVVADVPKDINIDSIKGFEFELFKKHFQNPLEIRKVDYSKHGVFAFLFAETDEQNMDEIEYIVKSDLKEYILFQQC</sequence>
<dbReference type="SUPFAM" id="SSF56059">
    <property type="entry name" value="Glutathione synthetase ATP-binding domain-like"/>
    <property type="match status" value="1"/>
</dbReference>
<dbReference type="PANTHER" id="PTHR43585">
    <property type="entry name" value="FUMIPYRROLE BIOSYNTHESIS PROTEIN C"/>
    <property type="match status" value="1"/>
</dbReference>
<dbReference type="GO" id="GO:0005524">
    <property type="term" value="F:ATP binding"/>
    <property type="evidence" value="ECO:0007669"/>
    <property type="project" value="UniProtKB-UniRule"/>
</dbReference>
<dbReference type="EMBL" id="MIJE01000035">
    <property type="protein sequence ID" value="OEF95696.1"/>
    <property type="molecule type" value="Genomic_DNA"/>
</dbReference>
<dbReference type="STRING" id="766136.BHF68_11355"/>
<dbReference type="Gene3D" id="3.30.470.20">
    <property type="entry name" value="ATP-grasp fold, B domain"/>
    <property type="match status" value="1"/>
</dbReference>
<proteinExistence type="predicted"/>
<dbReference type="RefSeq" id="WP_069644262.1">
    <property type="nucleotide sequence ID" value="NZ_MIJE01000035.1"/>
</dbReference>
<evidence type="ECO:0000256" key="4">
    <source>
        <dbReference type="PROSITE-ProRule" id="PRU00409"/>
    </source>
</evidence>
<evidence type="ECO:0000256" key="2">
    <source>
        <dbReference type="ARBA" id="ARBA00022741"/>
    </source>
</evidence>
<dbReference type="Proteomes" id="UP000094296">
    <property type="component" value="Unassembled WGS sequence"/>
</dbReference>
<dbReference type="PANTHER" id="PTHR43585:SF2">
    <property type="entry name" value="ATP-GRASP ENZYME FSQD"/>
    <property type="match status" value="1"/>
</dbReference>
<evidence type="ECO:0000256" key="1">
    <source>
        <dbReference type="ARBA" id="ARBA00022598"/>
    </source>
</evidence>
<dbReference type="OrthoDB" id="9803907at2"/>
<keyword evidence="7" id="KW-1185">Reference proteome</keyword>